<gene>
    <name evidence="4" type="ORF">CROQUDRAFT_97461</name>
</gene>
<feature type="region of interest" description="Disordered" evidence="2">
    <location>
        <begin position="231"/>
        <end position="250"/>
    </location>
</feature>
<comment type="caution">
    <text evidence="4">The sequence shown here is derived from an EMBL/GenBank/DDBJ whole genome shotgun (WGS) entry which is preliminary data.</text>
</comment>
<dbReference type="AlphaFoldDB" id="A0A9P6T9G7"/>
<dbReference type="InterPro" id="IPR024224">
    <property type="entry name" value="DENND6"/>
</dbReference>
<evidence type="ECO:0000313" key="4">
    <source>
        <dbReference type="EMBL" id="KAG0142508.1"/>
    </source>
</evidence>
<evidence type="ECO:0000256" key="1">
    <source>
        <dbReference type="ARBA" id="ARBA00007159"/>
    </source>
</evidence>
<comment type="similarity">
    <text evidence="1">Belongs to the DENND6 family.</text>
</comment>
<dbReference type="PROSITE" id="PS50211">
    <property type="entry name" value="DENN"/>
    <property type="match status" value="1"/>
</dbReference>
<dbReference type="Proteomes" id="UP000886653">
    <property type="component" value="Unassembled WGS sequence"/>
</dbReference>
<feature type="compositionally biased region" description="Low complexity" evidence="2">
    <location>
        <begin position="55"/>
        <end position="64"/>
    </location>
</feature>
<evidence type="ECO:0000313" key="5">
    <source>
        <dbReference type="Proteomes" id="UP000886653"/>
    </source>
</evidence>
<feature type="region of interest" description="Disordered" evidence="2">
    <location>
        <begin position="676"/>
        <end position="713"/>
    </location>
</feature>
<feature type="compositionally biased region" description="Low complexity" evidence="2">
    <location>
        <begin position="682"/>
        <end position="713"/>
    </location>
</feature>
<dbReference type="OrthoDB" id="10265409at2759"/>
<dbReference type="GO" id="GO:0055037">
    <property type="term" value="C:recycling endosome"/>
    <property type="evidence" value="ECO:0007669"/>
    <property type="project" value="TreeGrafter"/>
</dbReference>
<feature type="region of interest" description="Disordered" evidence="2">
    <location>
        <begin position="1"/>
        <end position="73"/>
    </location>
</feature>
<accession>A0A9P6T9G7</accession>
<evidence type="ECO:0000259" key="3">
    <source>
        <dbReference type="PROSITE" id="PS50211"/>
    </source>
</evidence>
<proteinExistence type="inferred from homology"/>
<reference evidence="4" key="1">
    <citation type="submission" date="2013-11" db="EMBL/GenBank/DDBJ databases">
        <title>Genome sequence of the fusiform rust pathogen reveals effectors for host alternation and coevolution with pine.</title>
        <authorList>
            <consortium name="DOE Joint Genome Institute"/>
            <person name="Smith K."/>
            <person name="Pendleton A."/>
            <person name="Kubisiak T."/>
            <person name="Anderson C."/>
            <person name="Salamov A."/>
            <person name="Aerts A."/>
            <person name="Riley R."/>
            <person name="Clum A."/>
            <person name="Lindquist E."/>
            <person name="Ence D."/>
            <person name="Campbell M."/>
            <person name="Kronenberg Z."/>
            <person name="Feau N."/>
            <person name="Dhillon B."/>
            <person name="Hamelin R."/>
            <person name="Burleigh J."/>
            <person name="Smith J."/>
            <person name="Yandell M."/>
            <person name="Nelson C."/>
            <person name="Grigoriev I."/>
            <person name="Davis J."/>
        </authorList>
    </citation>
    <scope>NUCLEOTIDE SEQUENCE</scope>
    <source>
        <strain evidence="4">G11</strain>
    </source>
</reference>
<dbReference type="EMBL" id="MU167346">
    <property type="protein sequence ID" value="KAG0142508.1"/>
    <property type="molecule type" value="Genomic_DNA"/>
</dbReference>
<dbReference type="InterPro" id="IPR037516">
    <property type="entry name" value="Tripartite_DENN"/>
</dbReference>
<sequence length="733" mass="80931">MASTDQEFDLGQPSYSAYSEPQTTSISTSTCHRHIRQSPSTPAIFEYTSPPSPTLPSSRRSLASRPPPSITFNRSANQAVSQIPSNMTISTQTCTRLPPLQPSKINVISQPAASLTKQTALTSPLKQTMPIPTASLPDDVLAASRRWFYTFALINFDLDEGPDFDNCYPPSNFTSAQSSNIAFSSFPDCAKTGSLMFTWRIPAFNHTTPHPVSAIATTAVTSVDPKSFLAVPATHSSPSDPAPTQGPPPSNANFDLHGYVYFVQERDPSVPRGYNQKSLVLITHLSDYAGLFSTLLSRLGPLYSAQGPTLLEAAVHNMARWPDPAPGTSPELPFLGQVYTFAIPLPNQAQLLERRSQTKSCLHGEILASPPLTYLSSILFGSQGHLSISSIWLLWEILILGEPLVVYGSSPDIVSEAVIHLRNLIRPIPFQGDWRPYITIHDPDFPNLFNKSKARTGALIGATNPIILSNTHYWPHVLSLSSKQGTTFGLTTERKRHLHKDKSLVKQLEACLERKDYHHADVLLSRHFALLTEQFLQPLQRYFATLLPHDKSLSQPQRPSSFNEDVFLKSLKAHATLLEFRFKIATGLSNSIPAFYTKFLRSPNFGTWLHSQIDYAAAVVRARYLDRLQSPIELDTWAQGKSQEQIKELLHRIETEMSLVTATPINTSLSPLTSPFKPTIELSNNPSSDLSNPSSPTSNLNSPASSGPSESASLQIERLRAQADRLRNIFQSS</sequence>
<feature type="compositionally biased region" description="Pro residues" evidence="2">
    <location>
        <begin position="240"/>
        <end position="250"/>
    </location>
</feature>
<dbReference type="PANTHER" id="PTHR13677:SF0">
    <property type="entry name" value="LD41638P"/>
    <property type="match status" value="1"/>
</dbReference>
<name>A0A9P6T9G7_9BASI</name>
<dbReference type="GO" id="GO:0005085">
    <property type="term" value="F:guanyl-nucleotide exchange factor activity"/>
    <property type="evidence" value="ECO:0007669"/>
    <property type="project" value="InterPro"/>
</dbReference>
<feature type="compositionally biased region" description="Polar residues" evidence="2">
    <location>
        <begin position="13"/>
        <end position="30"/>
    </location>
</feature>
<dbReference type="PANTHER" id="PTHR13677">
    <property type="entry name" value="LD41638P"/>
    <property type="match status" value="1"/>
</dbReference>
<protein>
    <recommendedName>
        <fullName evidence="3">UDENN domain-containing protein</fullName>
    </recommendedName>
</protein>
<keyword evidence="5" id="KW-1185">Reference proteome</keyword>
<organism evidence="4 5">
    <name type="scientific">Cronartium quercuum f. sp. fusiforme G11</name>
    <dbReference type="NCBI Taxonomy" id="708437"/>
    <lineage>
        <taxon>Eukaryota</taxon>
        <taxon>Fungi</taxon>
        <taxon>Dikarya</taxon>
        <taxon>Basidiomycota</taxon>
        <taxon>Pucciniomycotina</taxon>
        <taxon>Pucciniomycetes</taxon>
        <taxon>Pucciniales</taxon>
        <taxon>Coleosporiaceae</taxon>
        <taxon>Cronartium</taxon>
    </lineage>
</organism>
<feature type="domain" description="UDENN" evidence="3">
    <location>
        <begin position="149"/>
        <end position="619"/>
    </location>
</feature>
<evidence type="ECO:0000256" key="2">
    <source>
        <dbReference type="SAM" id="MobiDB-lite"/>
    </source>
</evidence>